<dbReference type="EMBL" id="QAXS01000041">
    <property type="protein sequence ID" value="PTV93418.1"/>
    <property type="molecule type" value="Genomic_DNA"/>
</dbReference>
<dbReference type="RefSeq" id="WP_108142289.1">
    <property type="nucleotide sequence ID" value="NZ_QAXS01000041.1"/>
</dbReference>
<dbReference type="AlphaFoldDB" id="A0A2T5RG44"/>
<comment type="similarity">
    <text evidence="1">Belongs to the ADP-ribosylglycohydrolase family.</text>
</comment>
<evidence type="ECO:0000313" key="5">
    <source>
        <dbReference type="Proteomes" id="UP000244089"/>
    </source>
</evidence>
<dbReference type="InterPro" id="IPR005502">
    <property type="entry name" value="Ribosyl_crysJ1"/>
</dbReference>
<feature type="binding site" evidence="3">
    <location>
        <position position="59"/>
    </location>
    <ligand>
        <name>Mg(2+)</name>
        <dbReference type="ChEBI" id="CHEBI:18420"/>
        <label>1</label>
    </ligand>
</feature>
<protein>
    <submittedName>
        <fullName evidence="4">ADP-ribosylglycohydrolase</fullName>
    </submittedName>
</protein>
<gene>
    <name evidence="4" type="ORF">C8C76_1415</name>
</gene>
<reference evidence="4 5" key="1">
    <citation type="submission" date="2018-04" db="EMBL/GenBank/DDBJ databases">
        <title>Subsurface microbial communities from deep shales in Ohio and West Virginia, USA.</title>
        <authorList>
            <person name="Wrighton K."/>
        </authorList>
    </citation>
    <scope>NUCLEOTIDE SEQUENCE [LARGE SCALE GENOMIC DNA]</scope>
    <source>
        <strain evidence="4 5">WC1</strain>
    </source>
</reference>
<dbReference type="GO" id="GO:0016787">
    <property type="term" value="F:hydrolase activity"/>
    <property type="evidence" value="ECO:0007669"/>
    <property type="project" value="UniProtKB-KW"/>
</dbReference>
<organism evidence="4 5">
    <name type="scientific">Halanaerobium saccharolyticum</name>
    <dbReference type="NCBI Taxonomy" id="43595"/>
    <lineage>
        <taxon>Bacteria</taxon>
        <taxon>Bacillati</taxon>
        <taxon>Bacillota</taxon>
        <taxon>Clostridia</taxon>
        <taxon>Halanaerobiales</taxon>
        <taxon>Halanaerobiaceae</taxon>
        <taxon>Halanaerobium</taxon>
    </lineage>
</organism>
<keyword evidence="2 4" id="KW-0378">Hydrolase</keyword>
<evidence type="ECO:0000256" key="1">
    <source>
        <dbReference type="ARBA" id="ARBA00010702"/>
    </source>
</evidence>
<proteinExistence type="inferred from homology"/>
<dbReference type="GO" id="GO:0046872">
    <property type="term" value="F:metal ion binding"/>
    <property type="evidence" value="ECO:0007669"/>
    <property type="project" value="UniProtKB-KW"/>
</dbReference>
<evidence type="ECO:0000313" key="4">
    <source>
        <dbReference type="EMBL" id="PTV93418.1"/>
    </source>
</evidence>
<dbReference type="SUPFAM" id="SSF101478">
    <property type="entry name" value="ADP-ribosylglycohydrolase"/>
    <property type="match status" value="1"/>
</dbReference>
<accession>A0A2T5RG44</accession>
<sequence length="288" mass="32076">MLNKRKDLIKAVFIADALSFGSHWVYSTDKLQEEYSGIIDEYRSPMAKFHQGKEAGDLSHYGEQAFALLQSISDNQGFDLKKFRDDWVDYLENNEMYMDNAMQDSLEKFRDSNTLVGAENHELGGIARSLPLFLEADITEQDFLDLIHLTHNAEVVDQTGKFVFRVIKEVLAGKDYKKAIEDSKDLNQFTAESFEKIGSKDNIVASADERGQGCSIEQGFPIVLDVLWNADNLLEALTINIMAGGDTSARAMVIAAVMAAAEGLDSIPEKLITGFNKSQSVSELLTEI</sequence>
<keyword evidence="3" id="KW-0479">Metal-binding</keyword>
<comment type="caution">
    <text evidence="4">The sequence shown here is derived from an EMBL/GenBank/DDBJ whole genome shotgun (WGS) entry which is preliminary data.</text>
</comment>
<dbReference type="PANTHER" id="PTHR16222">
    <property type="entry name" value="ADP-RIBOSYLGLYCOHYDROLASE"/>
    <property type="match status" value="1"/>
</dbReference>
<comment type="cofactor">
    <cofactor evidence="3">
        <name>Mg(2+)</name>
        <dbReference type="ChEBI" id="CHEBI:18420"/>
    </cofactor>
    <text evidence="3">Binds 2 magnesium ions per subunit.</text>
</comment>
<keyword evidence="3" id="KW-0460">Magnesium</keyword>
<evidence type="ECO:0000256" key="2">
    <source>
        <dbReference type="ARBA" id="ARBA00022801"/>
    </source>
</evidence>
<evidence type="ECO:0000256" key="3">
    <source>
        <dbReference type="PIRSR" id="PIRSR605502-1"/>
    </source>
</evidence>
<dbReference type="OrthoDB" id="9798107at2"/>
<dbReference type="InterPro" id="IPR036705">
    <property type="entry name" value="Ribosyl_crysJ1_sf"/>
</dbReference>
<dbReference type="Pfam" id="PF03747">
    <property type="entry name" value="ADP_ribosyl_GH"/>
    <property type="match status" value="1"/>
</dbReference>
<dbReference type="InterPro" id="IPR050792">
    <property type="entry name" value="ADP-ribosylglycohydrolase"/>
</dbReference>
<dbReference type="Gene3D" id="1.10.4080.10">
    <property type="entry name" value="ADP-ribosylation/Crystallin J1"/>
    <property type="match status" value="1"/>
</dbReference>
<name>A0A2T5RG44_9FIRM</name>
<dbReference type="Proteomes" id="UP000244089">
    <property type="component" value="Unassembled WGS sequence"/>
</dbReference>
<feature type="binding site" evidence="3">
    <location>
        <position position="246"/>
    </location>
    <ligand>
        <name>Mg(2+)</name>
        <dbReference type="ChEBI" id="CHEBI:18420"/>
        <label>1</label>
    </ligand>
</feature>
<dbReference type="PANTHER" id="PTHR16222:SF24">
    <property type="entry name" value="ADP-RIBOSYLHYDROLASE ARH3"/>
    <property type="match status" value="1"/>
</dbReference>